<dbReference type="AlphaFoldDB" id="A0A5B7DHE3"/>
<dbReference type="EMBL" id="VSRR010000925">
    <property type="protein sequence ID" value="MPC20921.1"/>
    <property type="molecule type" value="Genomic_DNA"/>
</dbReference>
<organism evidence="1 2">
    <name type="scientific">Portunus trituberculatus</name>
    <name type="common">Swimming crab</name>
    <name type="synonym">Neptunus trituberculatus</name>
    <dbReference type="NCBI Taxonomy" id="210409"/>
    <lineage>
        <taxon>Eukaryota</taxon>
        <taxon>Metazoa</taxon>
        <taxon>Ecdysozoa</taxon>
        <taxon>Arthropoda</taxon>
        <taxon>Crustacea</taxon>
        <taxon>Multicrustacea</taxon>
        <taxon>Malacostraca</taxon>
        <taxon>Eumalacostraca</taxon>
        <taxon>Eucarida</taxon>
        <taxon>Decapoda</taxon>
        <taxon>Pleocyemata</taxon>
        <taxon>Brachyura</taxon>
        <taxon>Eubrachyura</taxon>
        <taxon>Portunoidea</taxon>
        <taxon>Portunidae</taxon>
        <taxon>Portuninae</taxon>
        <taxon>Portunus</taxon>
    </lineage>
</organism>
<accession>A0A5B7DHE3</accession>
<evidence type="ECO:0000313" key="1">
    <source>
        <dbReference type="EMBL" id="MPC20921.1"/>
    </source>
</evidence>
<keyword evidence="2" id="KW-1185">Reference proteome</keyword>
<proteinExistence type="predicted"/>
<reference evidence="1 2" key="1">
    <citation type="submission" date="2019-05" db="EMBL/GenBank/DDBJ databases">
        <title>Another draft genome of Portunus trituberculatus and its Hox gene families provides insights of decapod evolution.</title>
        <authorList>
            <person name="Jeong J.-H."/>
            <person name="Song I."/>
            <person name="Kim S."/>
            <person name="Choi T."/>
            <person name="Kim D."/>
            <person name="Ryu S."/>
            <person name="Kim W."/>
        </authorList>
    </citation>
    <scope>NUCLEOTIDE SEQUENCE [LARGE SCALE GENOMIC DNA]</scope>
    <source>
        <tissue evidence="1">Muscle</tissue>
    </source>
</reference>
<name>A0A5B7DHE3_PORTR</name>
<protein>
    <submittedName>
        <fullName evidence="1">Uncharacterized protein</fullName>
    </submittedName>
</protein>
<dbReference type="Proteomes" id="UP000324222">
    <property type="component" value="Unassembled WGS sequence"/>
</dbReference>
<sequence length="86" mass="9966">METWRQDTMTPTQILYNTTRWSAGPNIEPKPALRLLRKSANCSFRSSRHLMRAFQKTCNCSSQYIDVNLKYPLAWKLYEAPPTKGG</sequence>
<gene>
    <name evidence="1" type="ORF">E2C01_013885</name>
</gene>
<comment type="caution">
    <text evidence="1">The sequence shown here is derived from an EMBL/GenBank/DDBJ whole genome shotgun (WGS) entry which is preliminary data.</text>
</comment>
<evidence type="ECO:0000313" key="2">
    <source>
        <dbReference type="Proteomes" id="UP000324222"/>
    </source>
</evidence>